<dbReference type="RefSeq" id="WP_354194299.1">
    <property type="nucleotide sequence ID" value="NZ_JBEPLW010000001.1"/>
</dbReference>
<accession>A0ABV2G7L0</accession>
<keyword evidence="1" id="KW-0812">Transmembrane</keyword>
<keyword evidence="1" id="KW-1133">Transmembrane helix</keyword>
<feature type="transmembrane region" description="Helical" evidence="1">
    <location>
        <begin position="145"/>
        <end position="162"/>
    </location>
</feature>
<name>A0ABV2G7L0_9BACL</name>
<evidence type="ECO:0000313" key="3">
    <source>
        <dbReference type="Proteomes" id="UP001549099"/>
    </source>
</evidence>
<feature type="transmembrane region" description="Helical" evidence="1">
    <location>
        <begin position="198"/>
        <end position="215"/>
    </location>
</feature>
<evidence type="ECO:0008006" key="4">
    <source>
        <dbReference type="Google" id="ProtNLM"/>
    </source>
</evidence>
<proteinExistence type="predicted"/>
<feature type="transmembrane region" description="Helical" evidence="1">
    <location>
        <begin position="35"/>
        <end position="56"/>
    </location>
</feature>
<evidence type="ECO:0000256" key="1">
    <source>
        <dbReference type="SAM" id="Phobius"/>
    </source>
</evidence>
<sequence>MPIGLLTLLLAAGFVLIHLFSRKMIFLDGTPRSRLLSGAGGVAVAYVFLRLLPNLADYEEELKGTLTYATNRFLEHHLYIIALAGLVIYYGLEQLAESSKRRRDAASQNGRPRIFWIHIGSFALLNLITGYLLVHGHFPHLHNRILFFVAMALNFVVNDWGLRNIHRSHYDRYGRWLLGLVILAGWAIGMTTKIDDVFISYLSAFLAGGVIMNVMKEELPKERQSSFLAFLVGVVAYSGILLAV</sequence>
<comment type="caution">
    <text evidence="2">The sequence shown here is derived from an EMBL/GenBank/DDBJ whole genome shotgun (WGS) entry which is preliminary data.</text>
</comment>
<feature type="transmembrane region" description="Helical" evidence="1">
    <location>
        <begin position="174"/>
        <end position="192"/>
    </location>
</feature>
<dbReference type="EMBL" id="JBEPLW010000001">
    <property type="protein sequence ID" value="MET3574264.1"/>
    <property type="molecule type" value="Genomic_DNA"/>
</dbReference>
<feature type="transmembrane region" description="Helical" evidence="1">
    <location>
        <begin position="76"/>
        <end position="92"/>
    </location>
</feature>
<reference evidence="2 3" key="1">
    <citation type="submission" date="2024-06" db="EMBL/GenBank/DDBJ databases">
        <title>Genomic Encyclopedia of Type Strains, Phase IV (KMG-IV): sequencing the most valuable type-strain genomes for metagenomic binning, comparative biology and taxonomic classification.</title>
        <authorList>
            <person name="Goeker M."/>
        </authorList>
    </citation>
    <scope>NUCLEOTIDE SEQUENCE [LARGE SCALE GENOMIC DNA]</scope>
    <source>
        <strain evidence="2 3">DSM 26128</strain>
    </source>
</reference>
<feature type="transmembrane region" description="Helical" evidence="1">
    <location>
        <begin position="227"/>
        <end position="243"/>
    </location>
</feature>
<keyword evidence="1" id="KW-0472">Membrane</keyword>
<dbReference type="Proteomes" id="UP001549099">
    <property type="component" value="Unassembled WGS sequence"/>
</dbReference>
<keyword evidence="3" id="KW-1185">Reference proteome</keyword>
<protein>
    <recommendedName>
        <fullName evidence="4">ZIP Zinc transporter</fullName>
    </recommendedName>
</protein>
<organism evidence="2 3">
    <name type="scientific">Bhargavaea ullalensis</name>
    <dbReference type="NCBI Taxonomy" id="1265685"/>
    <lineage>
        <taxon>Bacteria</taxon>
        <taxon>Bacillati</taxon>
        <taxon>Bacillota</taxon>
        <taxon>Bacilli</taxon>
        <taxon>Bacillales</taxon>
        <taxon>Caryophanaceae</taxon>
        <taxon>Bhargavaea</taxon>
    </lineage>
</organism>
<gene>
    <name evidence="2" type="ORF">ABID49_000140</name>
</gene>
<feature type="transmembrane region" description="Helical" evidence="1">
    <location>
        <begin position="113"/>
        <end position="133"/>
    </location>
</feature>
<feature type="transmembrane region" description="Helical" evidence="1">
    <location>
        <begin position="6"/>
        <end position="23"/>
    </location>
</feature>
<evidence type="ECO:0000313" key="2">
    <source>
        <dbReference type="EMBL" id="MET3574264.1"/>
    </source>
</evidence>